<sequence>MQSLNNPAMLQMLLQPAARGRSGKHGSSGRPNFINPTVSQALLQLNKLQQKPGLPGNLLLQNYSHLQMAQQQLMQLKSSQSNNSKPGLLGEAPVSMLQTAMGTAQTGPVEAAQRDMPKNLLPYYHSQHSALPRLPQDKQAAPMASEGALLTGPNPALIQASAADALHVSKMTNQTSLLGEPPRDIRLSTNPYLNLASVLPGMAIRALQSQTMDGLISQDTAAQPDGYLAYNQQYGDYSQEALQQWYDQYSTYSGAQTDAPGDSSQSSSTLGYGEYSTYIRAPPTYYTNAQALYQPGVTASADKVTGTEKRAYILSSTDAGSGYSDHYGQTSGDGCGDAYFKRKKVY</sequence>
<dbReference type="EMBL" id="WNTK01000469">
    <property type="protein sequence ID" value="KAG9469619.1"/>
    <property type="molecule type" value="Genomic_DNA"/>
</dbReference>
<accession>A0A8J6EIN9</accession>
<proteinExistence type="predicted"/>
<organism evidence="1 2">
    <name type="scientific">Eleutherodactylus coqui</name>
    <name type="common">Puerto Rican coqui</name>
    <dbReference type="NCBI Taxonomy" id="57060"/>
    <lineage>
        <taxon>Eukaryota</taxon>
        <taxon>Metazoa</taxon>
        <taxon>Chordata</taxon>
        <taxon>Craniata</taxon>
        <taxon>Vertebrata</taxon>
        <taxon>Euteleostomi</taxon>
        <taxon>Amphibia</taxon>
        <taxon>Batrachia</taxon>
        <taxon>Anura</taxon>
        <taxon>Neobatrachia</taxon>
        <taxon>Hyloidea</taxon>
        <taxon>Eleutherodactylidae</taxon>
        <taxon>Eleutherodactylinae</taxon>
        <taxon>Eleutherodactylus</taxon>
        <taxon>Eleutherodactylus</taxon>
    </lineage>
</organism>
<evidence type="ECO:0000313" key="2">
    <source>
        <dbReference type="Proteomes" id="UP000770717"/>
    </source>
</evidence>
<protein>
    <submittedName>
        <fullName evidence="1">Uncharacterized protein</fullName>
    </submittedName>
</protein>
<name>A0A8J6EIN9_ELECQ</name>
<keyword evidence="2" id="KW-1185">Reference proteome</keyword>
<dbReference type="Proteomes" id="UP000770717">
    <property type="component" value="Unassembled WGS sequence"/>
</dbReference>
<evidence type="ECO:0000313" key="1">
    <source>
        <dbReference type="EMBL" id="KAG9469619.1"/>
    </source>
</evidence>
<dbReference type="AlphaFoldDB" id="A0A8J6EIN9"/>
<gene>
    <name evidence="1" type="ORF">GDO78_020065</name>
</gene>
<reference evidence="1" key="1">
    <citation type="thesis" date="2020" institute="ProQuest LLC" country="789 East Eisenhower Parkway, Ann Arbor, MI, USA">
        <title>Comparative Genomics and Chromosome Evolution.</title>
        <authorList>
            <person name="Mudd A.B."/>
        </authorList>
    </citation>
    <scope>NUCLEOTIDE SEQUENCE</scope>
    <source>
        <strain evidence="1">HN-11 Male</strain>
        <tissue evidence="1">Kidney and liver</tissue>
    </source>
</reference>
<dbReference type="OrthoDB" id="639027at2759"/>
<comment type="caution">
    <text evidence="1">The sequence shown here is derived from an EMBL/GenBank/DDBJ whole genome shotgun (WGS) entry which is preliminary data.</text>
</comment>